<feature type="transmembrane region" description="Helical" evidence="9">
    <location>
        <begin position="46"/>
        <end position="67"/>
    </location>
</feature>
<proteinExistence type="inferred from homology"/>
<keyword evidence="7 9" id="KW-0472">Membrane</keyword>
<feature type="transmembrane region" description="Helical" evidence="9">
    <location>
        <begin position="88"/>
        <end position="107"/>
    </location>
</feature>
<reference evidence="11" key="1">
    <citation type="journal article" date="2021" name="Environ. Microbiol.">
        <title>Cryptic niche differentiation of novel sediment ecotypes of Rugeria pomeroyi correlates with nitrate respiration.</title>
        <authorList>
            <person name="Lin X."/>
            <person name="McNichol J."/>
            <person name="Chu X."/>
            <person name="Qian Y."/>
            <person name="Luo H."/>
        </authorList>
    </citation>
    <scope>NUCLEOTIDE SEQUENCE</scope>
    <source>
        <strain evidence="11">SZCCDBB064</strain>
    </source>
</reference>
<evidence type="ECO:0000313" key="11">
    <source>
        <dbReference type="EMBL" id="MCE8539505.1"/>
    </source>
</evidence>
<dbReference type="GO" id="GO:0005886">
    <property type="term" value="C:plasma membrane"/>
    <property type="evidence" value="ECO:0007669"/>
    <property type="project" value="UniProtKB-SubCell"/>
</dbReference>
<dbReference type="GO" id="GO:0022857">
    <property type="term" value="F:transmembrane transporter activity"/>
    <property type="evidence" value="ECO:0007669"/>
    <property type="project" value="UniProtKB-UniRule"/>
</dbReference>
<evidence type="ECO:0000256" key="4">
    <source>
        <dbReference type="ARBA" id="ARBA00022519"/>
    </source>
</evidence>
<dbReference type="RefSeq" id="WP_234221456.1">
    <property type="nucleotide sequence ID" value="NZ_JAGQAF010000014.1"/>
</dbReference>
<evidence type="ECO:0000256" key="6">
    <source>
        <dbReference type="ARBA" id="ARBA00022989"/>
    </source>
</evidence>
<dbReference type="InterPro" id="IPR007387">
    <property type="entry name" value="TRAP_DctQ"/>
</dbReference>
<gene>
    <name evidence="11" type="ORF">KBY27_18765</name>
</gene>
<feature type="domain" description="Tripartite ATP-independent periplasmic transporters DctQ component" evidence="10">
    <location>
        <begin position="26"/>
        <end position="159"/>
    </location>
</feature>
<evidence type="ECO:0000256" key="1">
    <source>
        <dbReference type="ARBA" id="ARBA00004429"/>
    </source>
</evidence>
<comment type="subcellular location">
    <subcellularLocation>
        <location evidence="1 9">Cell inner membrane</location>
        <topology evidence="1 9">Multi-pass membrane protein</topology>
    </subcellularLocation>
</comment>
<keyword evidence="4 9" id="KW-0997">Cell inner membrane</keyword>
<evidence type="ECO:0000256" key="7">
    <source>
        <dbReference type="ARBA" id="ARBA00023136"/>
    </source>
</evidence>
<dbReference type="Proteomes" id="UP000813672">
    <property type="component" value="Unassembled WGS sequence"/>
</dbReference>
<comment type="caution">
    <text evidence="11">The sequence shown here is derived from an EMBL/GenBank/DDBJ whole genome shotgun (WGS) entry which is preliminary data.</text>
</comment>
<evidence type="ECO:0000256" key="8">
    <source>
        <dbReference type="ARBA" id="ARBA00038436"/>
    </source>
</evidence>
<evidence type="ECO:0000256" key="9">
    <source>
        <dbReference type="RuleBase" id="RU369079"/>
    </source>
</evidence>
<protein>
    <recommendedName>
        <fullName evidence="9">TRAP transporter small permease protein</fullName>
    </recommendedName>
</protein>
<evidence type="ECO:0000256" key="3">
    <source>
        <dbReference type="ARBA" id="ARBA00022475"/>
    </source>
</evidence>
<feature type="transmembrane region" description="Helical" evidence="9">
    <location>
        <begin position="18"/>
        <end position="40"/>
    </location>
</feature>
<accession>A0A9Q3ZNU7</accession>
<dbReference type="EMBL" id="JAGQAF010000014">
    <property type="protein sequence ID" value="MCE8539505.1"/>
    <property type="molecule type" value="Genomic_DNA"/>
</dbReference>
<keyword evidence="5 9" id="KW-0812">Transmembrane</keyword>
<evidence type="ECO:0000259" key="10">
    <source>
        <dbReference type="Pfam" id="PF04290"/>
    </source>
</evidence>
<dbReference type="AlphaFoldDB" id="A0A9Q3ZNU7"/>
<dbReference type="PANTHER" id="PTHR35011">
    <property type="entry name" value="2,3-DIKETO-L-GULONATE TRAP TRANSPORTER SMALL PERMEASE PROTEIN YIAM"/>
    <property type="match status" value="1"/>
</dbReference>
<dbReference type="InterPro" id="IPR055348">
    <property type="entry name" value="DctQ"/>
</dbReference>
<feature type="transmembrane region" description="Helical" evidence="9">
    <location>
        <begin position="127"/>
        <end position="156"/>
    </location>
</feature>
<evidence type="ECO:0000256" key="2">
    <source>
        <dbReference type="ARBA" id="ARBA00022448"/>
    </source>
</evidence>
<comment type="function">
    <text evidence="9">Part of the tripartite ATP-independent periplasmic (TRAP) transport system.</text>
</comment>
<dbReference type="Pfam" id="PF04290">
    <property type="entry name" value="DctQ"/>
    <property type="match status" value="1"/>
</dbReference>
<sequence>MLGIADIIDRITVLTGKILACLILPLMLLVFVNAMARYAFGTGHVWLFEAVGYCFAIVAVGLAGWALKEDEHVRVDIFYSIMSRRKKAVIDILGTLLLLVPFLWLMWDRSLPYVQRSWKMREGSVEMSGIPFVYLLKTCMLAFCVLLGFATFAFLLRRLHVLITGQEGDT</sequence>
<comment type="subunit">
    <text evidence="9">The complex comprises the extracytoplasmic solute receptor protein and the two transmembrane proteins.</text>
</comment>
<organism evidence="11 12">
    <name type="scientific">Ruegeria pomeroyi</name>
    <dbReference type="NCBI Taxonomy" id="89184"/>
    <lineage>
        <taxon>Bacteria</taxon>
        <taxon>Pseudomonadati</taxon>
        <taxon>Pseudomonadota</taxon>
        <taxon>Alphaproteobacteria</taxon>
        <taxon>Rhodobacterales</taxon>
        <taxon>Roseobacteraceae</taxon>
        <taxon>Ruegeria</taxon>
    </lineage>
</organism>
<comment type="similarity">
    <text evidence="8 9">Belongs to the TRAP transporter small permease family.</text>
</comment>
<keyword evidence="6 9" id="KW-1133">Transmembrane helix</keyword>
<dbReference type="PANTHER" id="PTHR35011:SF4">
    <property type="entry name" value="SLL1102 PROTEIN"/>
    <property type="match status" value="1"/>
</dbReference>
<keyword evidence="3" id="KW-1003">Cell membrane</keyword>
<keyword evidence="2 9" id="KW-0813">Transport</keyword>
<evidence type="ECO:0000313" key="12">
    <source>
        <dbReference type="Proteomes" id="UP000813672"/>
    </source>
</evidence>
<name>A0A9Q3ZNU7_9RHOB</name>
<evidence type="ECO:0000256" key="5">
    <source>
        <dbReference type="ARBA" id="ARBA00022692"/>
    </source>
</evidence>